<comment type="subcellular location">
    <subcellularLocation>
        <location evidence="1">Secreted</location>
    </subcellularLocation>
</comment>
<dbReference type="InterPro" id="IPR002509">
    <property type="entry name" value="NODB_dom"/>
</dbReference>
<evidence type="ECO:0000256" key="1">
    <source>
        <dbReference type="ARBA" id="ARBA00004613"/>
    </source>
</evidence>
<dbReference type="EMBL" id="UINC01018281">
    <property type="protein sequence ID" value="SVA76653.1"/>
    <property type="molecule type" value="Genomic_DNA"/>
</dbReference>
<protein>
    <recommendedName>
        <fullName evidence="3">NodB homology domain-containing protein</fullName>
    </recommendedName>
</protein>
<reference evidence="4" key="1">
    <citation type="submission" date="2018-05" db="EMBL/GenBank/DDBJ databases">
        <authorList>
            <person name="Lanie J.A."/>
            <person name="Ng W.-L."/>
            <person name="Kazmierczak K.M."/>
            <person name="Andrzejewski T.M."/>
            <person name="Davidsen T.M."/>
            <person name="Wayne K.J."/>
            <person name="Tettelin H."/>
            <person name="Glass J.I."/>
            <person name="Rusch D."/>
            <person name="Podicherti R."/>
            <person name="Tsui H.-C.T."/>
            <person name="Winkler M.E."/>
        </authorList>
    </citation>
    <scope>NUCLEOTIDE SEQUENCE</scope>
</reference>
<feature type="domain" description="NodB homology" evidence="3">
    <location>
        <begin position="38"/>
        <end position="276"/>
    </location>
</feature>
<proteinExistence type="predicted"/>
<dbReference type="AlphaFoldDB" id="A0A381YJG1"/>
<feature type="non-terminal residue" evidence="4">
    <location>
        <position position="276"/>
    </location>
</feature>
<dbReference type="PANTHER" id="PTHR34216">
    <property type="match status" value="1"/>
</dbReference>
<dbReference type="Pfam" id="PF01522">
    <property type="entry name" value="Polysacc_deac_1"/>
    <property type="match status" value="1"/>
</dbReference>
<dbReference type="GO" id="GO:0005576">
    <property type="term" value="C:extracellular region"/>
    <property type="evidence" value="ECO:0007669"/>
    <property type="project" value="UniProtKB-SubCell"/>
</dbReference>
<dbReference type="GO" id="GO:0016810">
    <property type="term" value="F:hydrolase activity, acting on carbon-nitrogen (but not peptide) bonds"/>
    <property type="evidence" value="ECO:0007669"/>
    <property type="project" value="InterPro"/>
</dbReference>
<dbReference type="InterPro" id="IPR011330">
    <property type="entry name" value="Glyco_hydro/deAcase_b/a-brl"/>
</dbReference>
<dbReference type="Gene3D" id="3.20.20.370">
    <property type="entry name" value="Glycoside hydrolase/deacetylase"/>
    <property type="match status" value="2"/>
</dbReference>
<dbReference type="GO" id="GO:0005975">
    <property type="term" value="P:carbohydrate metabolic process"/>
    <property type="evidence" value="ECO:0007669"/>
    <property type="project" value="InterPro"/>
</dbReference>
<keyword evidence="2" id="KW-0732">Signal</keyword>
<organism evidence="4">
    <name type="scientific">marine metagenome</name>
    <dbReference type="NCBI Taxonomy" id="408172"/>
    <lineage>
        <taxon>unclassified sequences</taxon>
        <taxon>metagenomes</taxon>
        <taxon>ecological metagenomes</taxon>
    </lineage>
</organism>
<dbReference type="PANTHER" id="PTHR34216:SF3">
    <property type="entry name" value="POLY-BETA-1,6-N-ACETYL-D-GLUCOSAMINE N-DEACETYLASE"/>
    <property type="match status" value="1"/>
</dbReference>
<sequence>MKKTKLPLFLAFVIAHLQAPPAQAQEEKQKNLLPIPDKLVVLTFDDGNVSDLTTTAPILKKHGFGATFYITSGWIGGAGRLTWEQVKELDAQGFEIGSHSASHPNMLHISEEEVREQIASFDRACEEHGIRKATTFAYPGEHHDRRIVKALATAGYSAARRGVTPEYPLFDRGGPGLAYNPREEDPFLIPGAYVRGNLSPSDREFKEALGKARDGSVCVLIYHGVPDVHSHCSTSIELFTKDMQYLKAEGCTVIALRDLAKYVDFSKGPKDIYAPI</sequence>
<name>A0A381YJG1_9ZZZZ</name>
<evidence type="ECO:0000313" key="4">
    <source>
        <dbReference type="EMBL" id="SVA76653.1"/>
    </source>
</evidence>
<evidence type="ECO:0000256" key="2">
    <source>
        <dbReference type="ARBA" id="ARBA00022729"/>
    </source>
</evidence>
<evidence type="ECO:0000259" key="3">
    <source>
        <dbReference type="PROSITE" id="PS51677"/>
    </source>
</evidence>
<gene>
    <name evidence="4" type="ORF">METZ01_LOCUS129507</name>
</gene>
<dbReference type="SUPFAM" id="SSF88713">
    <property type="entry name" value="Glycoside hydrolase/deacetylase"/>
    <property type="match status" value="1"/>
</dbReference>
<dbReference type="CDD" id="cd10918">
    <property type="entry name" value="CE4_NodB_like_5s_6s"/>
    <property type="match status" value="1"/>
</dbReference>
<accession>A0A381YJG1</accession>
<dbReference type="PROSITE" id="PS51677">
    <property type="entry name" value="NODB"/>
    <property type="match status" value="1"/>
</dbReference>
<dbReference type="InterPro" id="IPR051398">
    <property type="entry name" value="Polysacch_Deacetylase"/>
</dbReference>